<evidence type="ECO:0000313" key="2">
    <source>
        <dbReference type="Proteomes" id="UP000886829"/>
    </source>
</evidence>
<accession>A0A9D1WC33</accession>
<reference evidence="1" key="1">
    <citation type="journal article" date="2021" name="PeerJ">
        <title>Extensive microbial diversity within the chicken gut microbiome revealed by metagenomics and culture.</title>
        <authorList>
            <person name="Gilroy R."/>
            <person name="Ravi A."/>
            <person name="Getino M."/>
            <person name="Pursley I."/>
            <person name="Horton D.L."/>
            <person name="Alikhan N.F."/>
            <person name="Baker D."/>
            <person name="Gharbi K."/>
            <person name="Hall N."/>
            <person name="Watson M."/>
            <person name="Adriaenssens E.M."/>
            <person name="Foster-Nyarko E."/>
            <person name="Jarju S."/>
            <person name="Secka A."/>
            <person name="Antonio M."/>
            <person name="Oren A."/>
            <person name="Chaudhuri R.R."/>
            <person name="La Ragione R."/>
            <person name="Hildebrand F."/>
            <person name="Pallen M.J."/>
        </authorList>
    </citation>
    <scope>NUCLEOTIDE SEQUENCE</scope>
    <source>
        <strain evidence="1">USASDec5-558</strain>
    </source>
</reference>
<comment type="caution">
    <text evidence="1">The sequence shown here is derived from an EMBL/GenBank/DDBJ whole genome shotgun (WGS) entry which is preliminary data.</text>
</comment>
<protein>
    <submittedName>
        <fullName evidence="1">Uncharacterized protein</fullName>
    </submittedName>
</protein>
<dbReference type="Proteomes" id="UP000886829">
    <property type="component" value="Unassembled WGS sequence"/>
</dbReference>
<evidence type="ECO:0000313" key="1">
    <source>
        <dbReference type="EMBL" id="HIX56313.1"/>
    </source>
</evidence>
<name>A0A9D1WC33_9GAMM</name>
<organism evidence="1 2">
    <name type="scientific">Candidatus Anaerobiospirillum pullistercoris</name>
    <dbReference type="NCBI Taxonomy" id="2838452"/>
    <lineage>
        <taxon>Bacteria</taxon>
        <taxon>Pseudomonadati</taxon>
        <taxon>Pseudomonadota</taxon>
        <taxon>Gammaproteobacteria</taxon>
        <taxon>Aeromonadales</taxon>
        <taxon>Succinivibrionaceae</taxon>
        <taxon>Anaerobiospirillum</taxon>
    </lineage>
</organism>
<proteinExistence type="predicted"/>
<dbReference type="EMBL" id="DXEV01000045">
    <property type="protein sequence ID" value="HIX56313.1"/>
    <property type="molecule type" value="Genomic_DNA"/>
</dbReference>
<reference evidence="1" key="2">
    <citation type="submission" date="2021-04" db="EMBL/GenBank/DDBJ databases">
        <authorList>
            <person name="Gilroy R."/>
        </authorList>
    </citation>
    <scope>NUCLEOTIDE SEQUENCE</scope>
    <source>
        <strain evidence="1">USASDec5-558</strain>
    </source>
</reference>
<gene>
    <name evidence="1" type="ORF">H9850_02440</name>
</gene>
<dbReference type="AlphaFoldDB" id="A0A9D1WC33"/>
<sequence>MSKENSANLRHLPEKAIVSPTAMRIKLELSSEYLTFLVQTVNRQQKTLFPITRNKAFGKCAGHAV</sequence>